<dbReference type="HOGENOM" id="CLU_451215_0_0_6"/>
<dbReference type="eggNOG" id="ENOG5030SZX">
    <property type="taxonomic scope" value="Bacteria"/>
</dbReference>
<gene>
    <name evidence="1" type="ordered locus">TERTU_3738</name>
</gene>
<evidence type="ECO:0000313" key="2">
    <source>
        <dbReference type="Proteomes" id="UP000009080"/>
    </source>
</evidence>
<proteinExistence type="predicted"/>
<name>C5BSC0_TERTT</name>
<protein>
    <submittedName>
        <fullName evidence="1">Uncharacterized protein</fullName>
    </submittedName>
</protein>
<dbReference type="RefSeq" id="WP_015818787.1">
    <property type="nucleotide sequence ID" value="NC_012997.1"/>
</dbReference>
<dbReference type="Proteomes" id="UP000009080">
    <property type="component" value="Chromosome"/>
</dbReference>
<dbReference type="STRING" id="377629.TERTU_3738"/>
<accession>C5BSC0</accession>
<dbReference type="KEGG" id="ttu:TERTU_3738"/>
<organism evidence="1 2">
    <name type="scientific">Teredinibacter turnerae (strain ATCC 39867 / T7901)</name>
    <dbReference type="NCBI Taxonomy" id="377629"/>
    <lineage>
        <taxon>Bacteria</taxon>
        <taxon>Pseudomonadati</taxon>
        <taxon>Pseudomonadota</taxon>
        <taxon>Gammaproteobacteria</taxon>
        <taxon>Cellvibrionales</taxon>
        <taxon>Cellvibrionaceae</taxon>
        <taxon>Teredinibacter</taxon>
    </lineage>
</organism>
<dbReference type="OrthoDB" id="9878907at2"/>
<keyword evidence="2" id="KW-1185">Reference proteome</keyword>
<dbReference type="AlphaFoldDB" id="C5BSC0"/>
<reference evidence="1 2" key="1">
    <citation type="journal article" date="2009" name="PLoS ONE">
        <title>The complete genome of Teredinibacter turnerae T7901: an intracellular endosymbiont of marine wood-boring bivalves (shipworms).</title>
        <authorList>
            <person name="Yang J.C."/>
            <person name="Madupu R."/>
            <person name="Durkin A.S."/>
            <person name="Ekborg N.A."/>
            <person name="Pedamallu C.S."/>
            <person name="Hostetler J.B."/>
            <person name="Radune D."/>
            <person name="Toms B.S."/>
            <person name="Henrissat B."/>
            <person name="Coutinho P.M."/>
            <person name="Schwarz S."/>
            <person name="Field L."/>
            <person name="Trindade-Silva A.E."/>
            <person name="Soares C.A.G."/>
            <person name="Elshahawi S."/>
            <person name="Hanora A."/>
            <person name="Schmidt E.W."/>
            <person name="Haygood M.G."/>
            <person name="Posfai J."/>
            <person name="Benner J."/>
            <person name="Madinger C."/>
            <person name="Nove J."/>
            <person name="Anton B."/>
            <person name="Chaudhary K."/>
            <person name="Foster J."/>
            <person name="Holman A."/>
            <person name="Kumar S."/>
            <person name="Lessard P.A."/>
            <person name="Luyten Y.A."/>
            <person name="Slatko B."/>
            <person name="Wood N."/>
            <person name="Wu B."/>
            <person name="Teplitski M."/>
            <person name="Mougous J.D."/>
            <person name="Ward N."/>
            <person name="Eisen J.A."/>
            <person name="Badger J.H."/>
            <person name="Distel D.L."/>
        </authorList>
    </citation>
    <scope>NUCLEOTIDE SEQUENCE [LARGE SCALE GENOMIC DNA]</scope>
    <source>
        <strain evidence="2">ATCC 39867 / T7901</strain>
    </source>
</reference>
<evidence type="ECO:0000313" key="1">
    <source>
        <dbReference type="EMBL" id="ACR12675.1"/>
    </source>
</evidence>
<dbReference type="EMBL" id="CP001614">
    <property type="protein sequence ID" value="ACR12675.1"/>
    <property type="molecule type" value="Genomic_DNA"/>
</dbReference>
<sequence length="605" mass="66325">MQASLRNPDSQELVAPENSFFQVVDLLHFKKDSMADSLLLDDLNLEGQFEAMEVDVLAASAPIKAVLEKPDATTWIVRLPRPMPLRRIHVRETTAPTMFAAETFIQAGFLDFLIAEGVHSLSAAAVVNEKTAKIRDQVAKKIAKGEIIKISAGSIEIYPVVGDTIMSQSIATVTNNSVINDLVLEAFAVRAQDASPSSRLKLLAAQHQISVSVHCMPQALELRVAPVENDDVPQLEKNILGKNLLDKSIKIPGLAFPSNQETVPLTGAGGAWKKAAQQCIDEHFTRDDSADYTLAIIMRSENPCRFTRSLFSNHYRLGFRDTQMYTNANQETVNTQAFDGDHWQSQAFSIQIPVNCILRSAVLPFKQTFNKKPFALVNDAQPENLSATSRGVKINAELWTGGLFNVTTAQAVDYLLVPLMATAENTTCALEIREDRNGHPSGAIITAQSLPINSVGRRAWMSIPLAETLSLFTGKLWWLLKTRQGSAVQFVRTSDPQQKIVYFHISETGGPGRVARVSKAAGVQPLFAKTRKDGNQLHAFFEAPAASSPQTISPGANQWHFDLLPQLQASQSALETSARIHIASLLKGKAHLHPVELSYELPSPV</sequence>